<dbReference type="AlphaFoldDB" id="A0A085Z079"/>
<dbReference type="STRING" id="236814.IX39_18985"/>
<comment type="caution">
    <text evidence="1">The sequence shown here is derived from an EMBL/GenBank/DDBJ whole genome shotgun (WGS) entry which is preliminary data.</text>
</comment>
<gene>
    <name evidence="1" type="ORF">IX39_18985</name>
</gene>
<reference evidence="1 2" key="1">
    <citation type="submission" date="2014-07" db="EMBL/GenBank/DDBJ databases">
        <title>Genome of Chryseobacterium formosense LMG 24722.</title>
        <authorList>
            <person name="Pipes S.E."/>
            <person name="Stropko S.J."/>
            <person name="Newman J.D."/>
        </authorList>
    </citation>
    <scope>NUCLEOTIDE SEQUENCE [LARGE SCALE GENOMIC DNA]</scope>
    <source>
        <strain evidence="1 2">LMG 24722</strain>
    </source>
</reference>
<dbReference type="PROSITE" id="PS51257">
    <property type="entry name" value="PROKAR_LIPOPROTEIN"/>
    <property type="match status" value="1"/>
</dbReference>
<dbReference type="eggNOG" id="ENOG5033GY6">
    <property type="taxonomic scope" value="Bacteria"/>
</dbReference>
<accession>A0A085Z079</accession>
<keyword evidence="2" id="KW-1185">Reference proteome</keyword>
<proteinExistence type="predicted"/>
<dbReference type="Proteomes" id="UP000028713">
    <property type="component" value="Unassembled WGS sequence"/>
</dbReference>
<sequence>MKKSALILLPLIVFSCKKAVPMSEKKTDSVIVSEQSANTLPSDSQDLKINHDSLKTIQKIDSDADEIKNGQIIKVVDGEKLPLLIDEKFTDKNQKLVLKIRNYKKSSLKASILPQNNKMNIRFNQIKTPDGKFDGPFGRELSYEIPKNGEVWLIIGKNLMAEGEIAGDFSVRIE</sequence>
<evidence type="ECO:0008006" key="3">
    <source>
        <dbReference type="Google" id="ProtNLM"/>
    </source>
</evidence>
<dbReference type="EMBL" id="JPRP01000004">
    <property type="protein sequence ID" value="KFE97842.1"/>
    <property type="molecule type" value="Genomic_DNA"/>
</dbReference>
<organism evidence="1 2">
    <name type="scientific">Chryseobacterium formosense</name>
    <dbReference type="NCBI Taxonomy" id="236814"/>
    <lineage>
        <taxon>Bacteria</taxon>
        <taxon>Pseudomonadati</taxon>
        <taxon>Bacteroidota</taxon>
        <taxon>Flavobacteriia</taxon>
        <taxon>Flavobacteriales</taxon>
        <taxon>Weeksellaceae</taxon>
        <taxon>Chryseobacterium group</taxon>
        <taxon>Chryseobacterium</taxon>
    </lineage>
</organism>
<evidence type="ECO:0000313" key="2">
    <source>
        <dbReference type="Proteomes" id="UP000028713"/>
    </source>
</evidence>
<evidence type="ECO:0000313" key="1">
    <source>
        <dbReference type="EMBL" id="KFE97842.1"/>
    </source>
</evidence>
<protein>
    <recommendedName>
        <fullName evidence="3">Lipoprotein</fullName>
    </recommendedName>
</protein>
<dbReference type="OrthoDB" id="1255149at2"/>
<name>A0A085Z079_9FLAO</name>